<dbReference type="PANTHER" id="PTHR47950:SF44">
    <property type="entry name" value="CYTOCHROME P450, FAMILY 76, SUBFAMILY C, POLYPEPTIDE 5-RELATED"/>
    <property type="match status" value="1"/>
</dbReference>
<sequence>MEYLNILVWISLAWACLHVLTFSRFSSKLPPGPFPLPIFGNIFKLGKMRHKSLAELAETYGPLMTLKLGSLITIVVSSANMAKEVLQKHDQHLSARTIPDVMRLFNNHETSLIWLPATHKWRNLRQICASQLFTTKRLNDSARIRFTKVMDLMDYVQDSSRSRRVINIGQIIFSTTLNMISNTMFSMDLTPLDSDSAHAQEYKAIVWETMEGIARPNIVDYFPLLRPFDPQGARRRATILFKKYDTIFETIIDKRIQSKEQGDSKDLLDTLLQLLTQENGSTLSHFDMKTLLKHLSTALQKNQK</sequence>
<accession>A0A835IXM2</accession>
<dbReference type="GO" id="GO:0044550">
    <property type="term" value="P:secondary metabolite biosynthetic process"/>
    <property type="evidence" value="ECO:0007669"/>
    <property type="project" value="UniProtKB-ARBA"/>
</dbReference>
<dbReference type="GO" id="GO:0020037">
    <property type="term" value="F:heme binding"/>
    <property type="evidence" value="ECO:0007669"/>
    <property type="project" value="InterPro"/>
</dbReference>
<dbReference type="PRINTS" id="PR00463">
    <property type="entry name" value="EP450I"/>
</dbReference>
<evidence type="ECO:0000313" key="2">
    <source>
        <dbReference type="EMBL" id="KAF9625274.1"/>
    </source>
</evidence>
<dbReference type="OrthoDB" id="2789670at2759"/>
<evidence type="ECO:0000256" key="1">
    <source>
        <dbReference type="ARBA" id="ARBA00010617"/>
    </source>
</evidence>
<organism evidence="2 3">
    <name type="scientific">Coptis chinensis</name>
    <dbReference type="NCBI Taxonomy" id="261450"/>
    <lineage>
        <taxon>Eukaryota</taxon>
        <taxon>Viridiplantae</taxon>
        <taxon>Streptophyta</taxon>
        <taxon>Embryophyta</taxon>
        <taxon>Tracheophyta</taxon>
        <taxon>Spermatophyta</taxon>
        <taxon>Magnoliopsida</taxon>
        <taxon>Ranunculales</taxon>
        <taxon>Ranunculaceae</taxon>
        <taxon>Coptidoideae</taxon>
        <taxon>Coptis</taxon>
    </lineage>
</organism>
<dbReference type="SUPFAM" id="SSF48264">
    <property type="entry name" value="Cytochrome P450"/>
    <property type="match status" value="1"/>
</dbReference>
<dbReference type="Gene3D" id="1.10.630.10">
    <property type="entry name" value="Cytochrome P450"/>
    <property type="match status" value="1"/>
</dbReference>
<dbReference type="Proteomes" id="UP000631114">
    <property type="component" value="Unassembled WGS sequence"/>
</dbReference>
<dbReference type="AlphaFoldDB" id="A0A835IXM2"/>
<dbReference type="InterPro" id="IPR001128">
    <property type="entry name" value="Cyt_P450"/>
</dbReference>
<protein>
    <recommendedName>
        <fullName evidence="4">Cytochrome P450</fullName>
    </recommendedName>
</protein>
<dbReference type="GO" id="GO:0005506">
    <property type="term" value="F:iron ion binding"/>
    <property type="evidence" value="ECO:0007669"/>
    <property type="project" value="InterPro"/>
</dbReference>
<comment type="similarity">
    <text evidence="1">Belongs to the cytochrome P450 family.</text>
</comment>
<dbReference type="EMBL" id="JADFTS010000001">
    <property type="protein sequence ID" value="KAF9625274.1"/>
    <property type="molecule type" value="Genomic_DNA"/>
</dbReference>
<proteinExistence type="inferred from homology"/>
<dbReference type="GO" id="GO:0016705">
    <property type="term" value="F:oxidoreductase activity, acting on paired donors, with incorporation or reduction of molecular oxygen"/>
    <property type="evidence" value="ECO:0007669"/>
    <property type="project" value="InterPro"/>
</dbReference>
<evidence type="ECO:0008006" key="4">
    <source>
        <dbReference type="Google" id="ProtNLM"/>
    </source>
</evidence>
<keyword evidence="3" id="KW-1185">Reference proteome</keyword>
<dbReference type="InterPro" id="IPR036396">
    <property type="entry name" value="Cyt_P450_sf"/>
</dbReference>
<comment type="caution">
    <text evidence="2">The sequence shown here is derived from an EMBL/GenBank/DDBJ whole genome shotgun (WGS) entry which is preliminary data.</text>
</comment>
<gene>
    <name evidence="2" type="ORF">IFM89_020860</name>
</gene>
<dbReference type="PANTHER" id="PTHR47950">
    <property type="entry name" value="CYTOCHROME P450, FAMILY 76, SUBFAMILY C, POLYPEPTIDE 5-RELATED"/>
    <property type="match status" value="1"/>
</dbReference>
<dbReference type="GO" id="GO:0004497">
    <property type="term" value="F:monooxygenase activity"/>
    <property type="evidence" value="ECO:0007669"/>
    <property type="project" value="InterPro"/>
</dbReference>
<reference evidence="2 3" key="1">
    <citation type="submission" date="2020-10" db="EMBL/GenBank/DDBJ databases">
        <title>The Coptis chinensis genome and diversification of protoberbering-type alkaloids.</title>
        <authorList>
            <person name="Wang B."/>
            <person name="Shu S."/>
            <person name="Song C."/>
            <person name="Liu Y."/>
        </authorList>
    </citation>
    <scope>NUCLEOTIDE SEQUENCE [LARGE SCALE GENOMIC DNA]</scope>
    <source>
        <strain evidence="2">HL-2020</strain>
        <tissue evidence="2">Leaf</tissue>
    </source>
</reference>
<name>A0A835IXM2_9MAGN</name>
<dbReference type="InterPro" id="IPR002401">
    <property type="entry name" value="Cyt_P450_E_grp-I"/>
</dbReference>
<dbReference type="Pfam" id="PF00067">
    <property type="entry name" value="p450"/>
    <property type="match status" value="1"/>
</dbReference>
<evidence type="ECO:0000313" key="3">
    <source>
        <dbReference type="Proteomes" id="UP000631114"/>
    </source>
</evidence>